<proteinExistence type="predicted"/>
<reference evidence="1" key="1">
    <citation type="submission" date="2020-08" db="EMBL/GenBank/DDBJ databases">
        <title>Multicomponent nature underlies the extraordinary mechanical properties of spider dragline silk.</title>
        <authorList>
            <person name="Kono N."/>
            <person name="Nakamura H."/>
            <person name="Mori M."/>
            <person name="Yoshida Y."/>
            <person name="Ohtoshi R."/>
            <person name="Malay A.D."/>
            <person name="Moran D.A.P."/>
            <person name="Tomita M."/>
            <person name="Numata K."/>
            <person name="Arakawa K."/>
        </authorList>
    </citation>
    <scope>NUCLEOTIDE SEQUENCE</scope>
</reference>
<protein>
    <submittedName>
        <fullName evidence="1">Uncharacterized protein</fullName>
    </submittedName>
</protein>
<gene>
    <name evidence="1" type="ORF">NPIL_704041</name>
</gene>
<sequence length="93" mass="10772">MGDNGETSNRHPTLAVNYFKRYISLHQNRFGFQNHLTPPGLGANSPDENFLFFFELLRREEELEKVLENIFHLGRGFCSSIIYLPTVAPFKEP</sequence>
<accession>A0A8X6I5X0</accession>
<organism evidence="1 2">
    <name type="scientific">Nephila pilipes</name>
    <name type="common">Giant wood spider</name>
    <name type="synonym">Nephila maculata</name>
    <dbReference type="NCBI Taxonomy" id="299642"/>
    <lineage>
        <taxon>Eukaryota</taxon>
        <taxon>Metazoa</taxon>
        <taxon>Ecdysozoa</taxon>
        <taxon>Arthropoda</taxon>
        <taxon>Chelicerata</taxon>
        <taxon>Arachnida</taxon>
        <taxon>Araneae</taxon>
        <taxon>Araneomorphae</taxon>
        <taxon>Entelegynae</taxon>
        <taxon>Araneoidea</taxon>
        <taxon>Nephilidae</taxon>
        <taxon>Nephila</taxon>
    </lineage>
</organism>
<evidence type="ECO:0000313" key="1">
    <source>
        <dbReference type="EMBL" id="GFS32049.1"/>
    </source>
</evidence>
<evidence type="ECO:0000313" key="2">
    <source>
        <dbReference type="Proteomes" id="UP000887013"/>
    </source>
</evidence>
<comment type="caution">
    <text evidence="1">The sequence shown here is derived from an EMBL/GenBank/DDBJ whole genome shotgun (WGS) entry which is preliminary data.</text>
</comment>
<dbReference type="EMBL" id="BMAW01042029">
    <property type="protein sequence ID" value="GFS32049.1"/>
    <property type="molecule type" value="Genomic_DNA"/>
</dbReference>
<dbReference type="Proteomes" id="UP000887013">
    <property type="component" value="Unassembled WGS sequence"/>
</dbReference>
<dbReference type="AlphaFoldDB" id="A0A8X6I5X0"/>
<name>A0A8X6I5X0_NEPPI</name>
<keyword evidence="2" id="KW-1185">Reference proteome</keyword>